<evidence type="ECO:0000256" key="2">
    <source>
        <dbReference type="ARBA" id="ARBA00022737"/>
    </source>
</evidence>
<dbReference type="Pfam" id="PF24681">
    <property type="entry name" value="Kelch_KLHDC2_KLHL20_DRC7"/>
    <property type="match status" value="1"/>
</dbReference>
<protein>
    <submittedName>
        <fullName evidence="4">Uncharacterized protein</fullName>
    </submittedName>
</protein>
<proteinExistence type="predicted"/>
<dbReference type="PANTHER" id="PTHR46093">
    <property type="entry name" value="ACYL-COA-BINDING DOMAIN-CONTAINING PROTEIN 5"/>
    <property type="match status" value="1"/>
</dbReference>
<dbReference type="InterPro" id="IPR006652">
    <property type="entry name" value="Kelch_1"/>
</dbReference>
<dbReference type="SUPFAM" id="SSF117281">
    <property type="entry name" value="Kelch motif"/>
    <property type="match status" value="2"/>
</dbReference>
<accession>A0AAU9IU88</accession>
<evidence type="ECO:0000256" key="3">
    <source>
        <dbReference type="SAM" id="MobiDB-lite"/>
    </source>
</evidence>
<dbReference type="InterPro" id="IPR015915">
    <property type="entry name" value="Kelch-typ_b-propeller"/>
</dbReference>
<dbReference type="SMART" id="SM00612">
    <property type="entry name" value="Kelch"/>
    <property type="match status" value="3"/>
</dbReference>
<dbReference type="Gene3D" id="2.120.10.80">
    <property type="entry name" value="Kelch-type beta propeller"/>
    <property type="match status" value="3"/>
</dbReference>
<sequence>MEESKLRGRENFTELKVDTKKYLDPSVDLWEEIRPARKHPARRSYHSASVWQNRMFIYGGQDLREGPQRGFWELHLTTSRWDEDNWEELPTEGQGPLCRHSAIVNDDNMYIFGGSDGITEYNTTLIYNFANRSWSRINPERPTCPPPLDSHTAALYDDGANCYMVVFGGYVSGDRSNETYVLNLNAAKWRQVPLSSPAPEARANHACAVYGDYFYIFGGSNDEGEKLNDIWKLNLKTDTWEQINAQGDIPSGRSGHSAVVFKEFLIIFGGMKDITRETNEMFSFSFERNLWACFQEEHQVKDPVTAEQLEEYKKSKASPTMPRPKNECNSPTRSPIKRTTTNTSPHGESSPSRRKTLYDGPATPISGRIRGNAPHARDGHSAVILGNTMMIFGGDRHQMPFNDVYAYTLVENVVAAPVLNNLIN</sequence>
<evidence type="ECO:0000313" key="4">
    <source>
        <dbReference type="EMBL" id="CAG9316763.1"/>
    </source>
</evidence>
<keyword evidence="2" id="KW-0677">Repeat</keyword>
<keyword evidence="5" id="KW-1185">Reference proteome</keyword>
<dbReference type="Proteomes" id="UP001162131">
    <property type="component" value="Unassembled WGS sequence"/>
</dbReference>
<dbReference type="AlphaFoldDB" id="A0AAU9IU88"/>
<evidence type="ECO:0000313" key="5">
    <source>
        <dbReference type="Proteomes" id="UP001162131"/>
    </source>
</evidence>
<feature type="compositionally biased region" description="Polar residues" evidence="3">
    <location>
        <begin position="327"/>
        <end position="350"/>
    </location>
</feature>
<reference evidence="4" key="1">
    <citation type="submission" date="2021-09" db="EMBL/GenBank/DDBJ databases">
        <authorList>
            <consortium name="AG Swart"/>
            <person name="Singh M."/>
            <person name="Singh A."/>
            <person name="Seah K."/>
            <person name="Emmerich C."/>
        </authorList>
    </citation>
    <scope>NUCLEOTIDE SEQUENCE</scope>
    <source>
        <strain evidence="4">ATCC30299</strain>
    </source>
</reference>
<dbReference type="EMBL" id="CAJZBQ010000016">
    <property type="protein sequence ID" value="CAG9316763.1"/>
    <property type="molecule type" value="Genomic_DNA"/>
</dbReference>
<dbReference type="PANTHER" id="PTHR46093:SF18">
    <property type="entry name" value="FIBRONECTIN TYPE-III DOMAIN-CONTAINING PROTEIN"/>
    <property type="match status" value="1"/>
</dbReference>
<keyword evidence="1" id="KW-0880">Kelch repeat</keyword>
<comment type="caution">
    <text evidence="4">The sequence shown here is derived from an EMBL/GenBank/DDBJ whole genome shotgun (WGS) entry which is preliminary data.</text>
</comment>
<gene>
    <name evidence="4" type="ORF">BSTOLATCC_MIC16865</name>
</gene>
<name>A0AAU9IU88_9CILI</name>
<organism evidence="4 5">
    <name type="scientific">Blepharisma stoltei</name>
    <dbReference type="NCBI Taxonomy" id="1481888"/>
    <lineage>
        <taxon>Eukaryota</taxon>
        <taxon>Sar</taxon>
        <taxon>Alveolata</taxon>
        <taxon>Ciliophora</taxon>
        <taxon>Postciliodesmatophora</taxon>
        <taxon>Heterotrichea</taxon>
        <taxon>Heterotrichida</taxon>
        <taxon>Blepharismidae</taxon>
        <taxon>Blepharisma</taxon>
    </lineage>
</organism>
<feature type="region of interest" description="Disordered" evidence="3">
    <location>
        <begin position="311"/>
        <end position="376"/>
    </location>
</feature>
<evidence type="ECO:0000256" key="1">
    <source>
        <dbReference type="ARBA" id="ARBA00022441"/>
    </source>
</evidence>
<dbReference type="Pfam" id="PF01344">
    <property type="entry name" value="Kelch_1"/>
    <property type="match status" value="2"/>
</dbReference>